<proteinExistence type="inferred from homology"/>
<dbReference type="Gene3D" id="3.30.43.10">
    <property type="entry name" value="Uridine Diphospho-n-acetylenolpyruvylglucosamine Reductase, domain 2"/>
    <property type="match status" value="1"/>
</dbReference>
<name>A0ABT8E7W7_9BACL</name>
<evidence type="ECO:0000256" key="5">
    <source>
        <dbReference type="ARBA" id="ARBA00023002"/>
    </source>
</evidence>
<accession>A0ABT8E7W7</accession>
<organism evidence="7 8">
    <name type="scientific">Fictibacillus terranigra</name>
    <dbReference type="NCBI Taxonomy" id="3058424"/>
    <lineage>
        <taxon>Bacteria</taxon>
        <taxon>Bacillati</taxon>
        <taxon>Bacillota</taxon>
        <taxon>Bacilli</taxon>
        <taxon>Bacillales</taxon>
        <taxon>Fictibacillaceae</taxon>
        <taxon>Fictibacillus</taxon>
    </lineage>
</organism>
<dbReference type="Pfam" id="PF01565">
    <property type="entry name" value="FAD_binding_4"/>
    <property type="match status" value="1"/>
</dbReference>
<keyword evidence="3" id="KW-0285">Flavoprotein</keyword>
<evidence type="ECO:0000313" key="7">
    <source>
        <dbReference type="EMBL" id="MDN4073996.1"/>
    </source>
</evidence>
<dbReference type="InterPro" id="IPR012951">
    <property type="entry name" value="BBE"/>
</dbReference>
<dbReference type="InterPro" id="IPR016169">
    <property type="entry name" value="FAD-bd_PCMH_sub2"/>
</dbReference>
<comment type="similarity">
    <text evidence="2">Belongs to the oxygen-dependent FAD-linked oxidoreductase family.</text>
</comment>
<dbReference type="InterPro" id="IPR016166">
    <property type="entry name" value="FAD-bd_PCMH"/>
</dbReference>
<sequence>MKKAKLTGRIVTPNNTAYDSARENLNLSIQKYPCIIVFCQNREDVKNALRWAREKQVPFRVRSGRHSYENFSLVNRGLIIDVSEMKGIHYRQDKQTAMIQAGAELGLVYGQLWEDRVTLPAGTVYNVGLSGLALGGGIGMLTRQFGLTCDSLEEVEIVVPSGKCGAKIIYANRVENSELFWACRGGGGGNFGIVTAFTFRVHPIKNVSIFSITWGWDDFKEAYDTWQHWAPFTDKRLTSQIELSAKQKGIITASGQFIGTPKKLVKLIEPLLQTGSPTDRQLERVPFIEAVSFFNSPQGNRPLPFKRSGSFVYKPLPTEAIKTMKHYLEKAPNNNTTIWQQALGGAVDNYEPDETAYYHRHAIIAQEYNTSWDRRDEEQENRCWVKHVRKALSPYTKGDYVNWPDRNIKNWEHAYYGKNYERLREVKTHYDPFNVFCFSQSIRPFKTH</sequence>
<feature type="domain" description="FAD-binding PCMH-type" evidence="6">
    <location>
        <begin position="29"/>
        <end position="204"/>
    </location>
</feature>
<dbReference type="EMBL" id="JAUHLN010000002">
    <property type="protein sequence ID" value="MDN4073996.1"/>
    <property type="molecule type" value="Genomic_DNA"/>
</dbReference>
<dbReference type="Proteomes" id="UP001168694">
    <property type="component" value="Unassembled WGS sequence"/>
</dbReference>
<dbReference type="InterPro" id="IPR036318">
    <property type="entry name" value="FAD-bd_PCMH-like_sf"/>
</dbReference>
<dbReference type="InterPro" id="IPR050416">
    <property type="entry name" value="FAD-linked_Oxidoreductase"/>
</dbReference>
<evidence type="ECO:0000256" key="3">
    <source>
        <dbReference type="ARBA" id="ARBA00022630"/>
    </source>
</evidence>
<dbReference type="Gene3D" id="3.30.465.10">
    <property type="match status" value="1"/>
</dbReference>
<dbReference type="PROSITE" id="PS51387">
    <property type="entry name" value="FAD_PCMH"/>
    <property type="match status" value="1"/>
</dbReference>
<keyword evidence="8" id="KW-1185">Reference proteome</keyword>
<comment type="cofactor">
    <cofactor evidence="1">
        <name>FAD</name>
        <dbReference type="ChEBI" id="CHEBI:57692"/>
    </cofactor>
</comment>
<evidence type="ECO:0000256" key="2">
    <source>
        <dbReference type="ARBA" id="ARBA00005466"/>
    </source>
</evidence>
<dbReference type="Pfam" id="PF08031">
    <property type="entry name" value="BBE"/>
    <property type="match status" value="1"/>
</dbReference>
<dbReference type="InterPro" id="IPR016167">
    <property type="entry name" value="FAD-bd_PCMH_sub1"/>
</dbReference>
<evidence type="ECO:0000313" key="8">
    <source>
        <dbReference type="Proteomes" id="UP001168694"/>
    </source>
</evidence>
<reference evidence="7" key="1">
    <citation type="submission" date="2023-06" db="EMBL/GenBank/DDBJ databases">
        <title>Draft Genome Sequences of Representative Paenibacillus Polymyxa, Bacillus cereus, Fictibacillus sp., and Brevibacillus agri Strains Isolated from Amazonian Dark Earth.</title>
        <authorList>
            <person name="Pellegrinetti T.A."/>
            <person name="Cunha I.C.M."/>
            <person name="Chaves M.G."/>
            <person name="Freitas A.S."/>
            <person name="Silva A.V.R."/>
            <person name="Tsai S.M."/>
            <person name="Mendes L.W."/>
        </authorList>
    </citation>
    <scope>NUCLEOTIDE SEQUENCE</scope>
    <source>
        <strain evidence="7">CENA-BCM004</strain>
    </source>
</reference>
<evidence type="ECO:0000259" key="6">
    <source>
        <dbReference type="PROSITE" id="PS51387"/>
    </source>
</evidence>
<evidence type="ECO:0000256" key="4">
    <source>
        <dbReference type="ARBA" id="ARBA00022827"/>
    </source>
</evidence>
<comment type="caution">
    <text evidence="7">The sequence shown here is derived from an EMBL/GenBank/DDBJ whole genome shotgun (WGS) entry which is preliminary data.</text>
</comment>
<keyword evidence="5" id="KW-0560">Oxidoreductase</keyword>
<dbReference type="PANTHER" id="PTHR42973">
    <property type="entry name" value="BINDING OXIDOREDUCTASE, PUTATIVE (AFU_ORTHOLOGUE AFUA_1G17690)-RELATED"/>
    <property type="match status" value="1"/>
</dbReference>
<dbReference type="RefSeq" id="WP_290400080.1">
    <property type="nucleotide sequence ID" value="NZ_JAUHLN010000002.1"/>
</dbReference>
<gene>
    <name evidence="7" type="ORF">QYF49_13380</name>
</gene>
<evidence type="ECO:0000256" key="1">
    <source>
        <dbReference type="ARBA" id="ARBA00001974"/>
    </source>
</evidence>
<dbReference type="SUPFAM" id="SSF56176">
    <property type="entry name" value="FAD-binding/transporter-associated domain-like"/>
    <property type="match status" value="1"/>
</dbReference>
<dbReference type="PANTHER" id="PTHR42973:SF39">
    <property type="entry name" value="FAD-BINDING PCMH-TYPE DOMAIN-CONTAINING PROTEIN"/>
    <property type="match status" value="1"/>
</dbReference>
<protein>
    <submittedName>
        <fullName evidence="7">FAD-binding oxidoreductase</fullName>
    </submittedName>
</protein>
<keyword evidence="4" id="KW-0274">FAD</keyword>
<dbReference type="Gene3D" id="3.40.462.20">
    <property type="match status" value="1"/>
</dbReference>
<dbReference type="InterPro" id="IPR006094">
    <property type="entry name" value="Oxid_FAD_bind_N"/>
</dbReference>